<comment type="caution">
    <text evidence="6">The sequence shown here is derived from an EMBL/GenBank/DDBJ whole genome shotgun (WGS) entry which is preliminary data.</text>
</comment>
<feature type="signal peptide" evidence="4">
    <location>
        <begin position="1"/>
        <end position="27"/>
    </location>
</feature>
<keyword evidence="7" id="KW-1185">Reference proteome</keyword>
<protein>
    <recommendedName>
        <fullName evidence="5">Periplasmic binding protein domain-containing protein</fullName>
    </recommendedName>
</protein>
<dbReference type="InterPro" id="IPR025997">
    <property type="entry name" value="SBP_2_dom"/>
</dbReference>
<keyword evidence="3 4" id="KW-0732">Signal</keyword>
<evidence type="ECO:0000313" key="6">
    <source>
        <dbReference type="EMBL" id="KKC37272.1"/>
    </source>
</evidence>
<dbReference type="EMBL" id="LANJ01000019">
    <property type="protein sequence ID" value="KKC37272.1"/>
    <property type="molecule type" value="Genomic_DNA"/>
</dbReference>
<sequence length="317" mass="33554">MQKRYPRLAVLAAAASFALASGSVAQAETYKIAVSVPFLGFPIFVHALNSVVEEAGLIGDVEIIQLDGQNSSPKQVADIETMIVQGVDGILLSPIDVNALTSVTSGAISEGIPVINVDRRVENVDNLLAFVGADNVAGGEAQANWIVAKFPDGARVLHLQGQPGSSPAIDRNRGIHNVLDAMSDKYPIVAEQTANFLRTDGLTVTQNVLQSLDTPPDVIVAANDDSALGAIEALEAANLSGKVAVIGFDALPPALASIRDGQLDATIEMEFGEQFREALRLMVAHLKTNEPQEDRVFKPFAIDAANLDKAERLGEVQ</sequence>
<evidence type="ECO:0000256" key="1">
    <source>
        <dbReference type="ARBA" id="ARBA00004196"/>
    </source>
</evidence>
<dbReference type="Pfam" id="PF13407">
    <property type="entry name" value="Peripla_BP_4"/>
    <property type="match status" value="1"/>
</dbReference>
<dbReference type="OrthoDB" id="9813037at2"/>
<evidence type="ECO:0000256" key="4">
    <source>
        <dbReference type="SAM" id="SignalP"/>
    </source>
</evidence>
<proteinExistence type="inferred from homology"/>
<dbReference type="Gene3D" id="3.40.50.2300">
    <property type="match status" value="2"/>
</dbReference>
<dbReference type="GO" id="GO:0030313">
    <property type="term" value="C:cell envelope"/>
    <property type="evidence" value="ECO:0007669"/>
    <property type="project" value="UniProtKB-SubCell"/>
</dbReference>
<comment type="subcellular location">
    <subcellularLocation>
        <location evidence="1">Cell envelope</location>
    </subcellularLocation>
</comment>
<feature type="domain" description="Periplasmic binding protein" evidence="5">
    <location>
        <begin position="32"/>
        <end position="287"/>
    </location>
</feature>
<evidence type="ECO:0000313" key="7">
    <source>
        <dbReference type="Proteomes" id="UP000033411"/>
    </source>
</evidence>
<dbReference type="PANTHER" id="PTHR46847">
    <property type="entry name" value="D-ALLOSE-BINDING PERIPLASMIC PROTEIN-RELATED"/>
    <property type="match status" value="1"/>
</dbReference>
<organism evidence="6 7">
    <name type="scientific">Devosia epidermidihirudinis</name>
    <dbReference type="NCBI Taxonomy" id="1293439"/>
    <lineage>
        <taxon>Bacteria</taxon>
        <taxon>Pseudomonadati</taxon>
        <taxon>Pseudomonadota</taxon>
        <taxon>Alphaproteobacteria</taxon>
        <taxon>Hyphomicrobiales</taxon>
        <taxon>Devosiaceae</taxon>
        <taxon>Devosia</taxon>
    </lineage>
</organism>
<evidence type="ECO:0000256" key="3">
    <source>
        <dbReference type="ARBA" id="ARBA00022729"/>
    </source>
</evidence>
<dbReference type="Proteomes" id="UP000033411">
    <property type="component" value="Unassembled WGS sequence"/>
</dbReference>
<dbReference type="STRING" id="1293439.WH87_11980"/>
<dbReference type="AlphaFoldDB" id="A0A0F5Q8H8"/>
<gene>
    <name evidence="6" type="ORF">WH87_11980</name>
</gene>
<accession>A0A0F5Q8H8</accession>
<dbReference type="RefSeq" id="WP_046137528.1">
    <property type="nucleotide sequence ID" value="NZ_LANJ01000019.1"/>
</dbReference>
<dbReference type="SUPFAM" id="SSF53822">
    <property type="entry name" value="Periplasmic binding protein-like I"/>
    <property type="match status" value="1"/>
</dbReference>
<dbReference type="PANTHER" id="PTHR46847:SF1">
    <property type="entry name" value="D-ALLOSE-BINDING PERIPLASMIC PROTEIN-RELATED"/>
    <property type="match status" value="1"/>
</dbReference>
<dbReference type="GO" id="GO:0030246">
    <property type="term" value="F:carbohydrate binding"/>
    <property type="evidence" value="ECO:0007669"/>
    <property type="project" value="UniProtKB-ARBA"/>
</dbReference>
<comment type="similarity">
    <text evidence="2">Belongs to the bacterial solute-binding protein 2 family.</text>
</comment>
<reference evidence="6 7" key="1">
    <citation type="submission" date="2015-03" db="EMBL/GenBank/DDBJ databases">
        <authorList>
            <person name="Lepp D."/>
            <person name="Hassan Y.I."/>
            <person name="Li X.-Z."/>
            <person name="Zhou T."/>
        </authorList>
    </citation>
    <scope>NUCLEOTIDE SEQUENCE [LARGE SCALE GENOMIC DNA]</scope>
    <source>
        <strain evidence="6 7">E84</strain>
    </source>
</reference>
<dbReference type="PATRIC" id="fig|1293439.3.peg.1995"/>
<feature type="chain" id="PRO_5002494642" description="Periplasmic binding protein domain-containing protein" evidence="4">
    <location>
        <begin position="28"/>
        <end position="317"/>
    </location>
</feature>
<evidence type="ECO:0000259" key="5">
    <source>
        <dbReference type="Pfam" id="PF13407"/>
    </source>
</evidence>
<evidence type="ECO:0000256" key="2">
    <source>
        <dbReference type="ARBA" id="ARBA00007639"/>
    </source>
</evidence>
<name>A0A0F5Q8H8_9HYPH</name>
<dbReference type="InterPro" id="IPR028082">
    <property type="entry name" value="Peripla_BP_I"/>
</dbReference>